<evidence type="ECO:0000313" key="1">
    <source>
        <dbReference type="EMBL" id="ABO85981.1"/>
    </source>
</evidence>
<feature type="non-terminal residue" evidence="1">
    <location>
        <position position="1"/>
    </location>
</feature>
<reference evidence="1" key="3">
    <citation type="submission" date="2007-03" db="EMBL/GenBank/DDBJ databases">
        <authorList>
            <person name="Rogozin I.B."/>
            <person name="Iyer L.M."/>
            <person name="Liang L."/>
            <person name="Glazko G.V."/>
            <person name="Liston V.G."/>
            <person name="Pavlov Y.I."/>
            <person name="Pancer Z."/>
        </authorList>
    </citation>
    <scope>NUCLEOTIDE SEQUENCE</scope>
</reference>
<organism evidence="1">
    <name type="scientific">Petromyzon marinus</name>
    <name type="common">Sea lamprey</name>
    <dbReference type="NCBI Taxonomy" id="7757"/>
    <lineage>
        <taxon>Eukaryota</taxon>
        <taxon>Metazoa</taxon>
        <taxon>Chordata</taxon>
        <taxon>Craniata</taxon>
        <taxon>Vertebrata</taxon>
        <taxon>Cyclostomata</taxon>
        <taxon>Hyperoartia</taxon>
        <taxon>Petromyzontiformes</taxon>
        <taxon>Petromyzontidae</taxon>
        <taxon>Petromyzon</taxon>
    </lineage>
</organism>
<proteinExistence type="predicted"/>
<accession>A5HI26</accession>
<reference evidence="1" key="1">
    <citation type="journal article" date="2007" name="Nat. Immunol.">
        <title>Evolution and diversification of lamprey antigen receptors: evidence for involvement of an AID-APOBEC family cytosine deaminase.</title>
        <authorList>
            <person name="Rogozin I.B."/>
            <person name="Iyer L.M."/>
            <person name="Liang L."/>
            <person name="Glazko G.V."/>
            <person name="Liston V.G."/>
            <person name="Pavlov Y.I."/>
            <person name="Aravind L."/>
            <person name="Pancer Z."/>
        </authorList>
    </citation>
    <scope>NUCLEOTIDE SEQUENCE</scope>
</reference>
<dbReference type="AlphaFoldDB" id="A5HI26"/>
<name>A5HI26_PETMA</name>
<protein>
    <submittedName>
        <fullName evidence="1">Variable lymphocyte receptor B cassette</fullName>
    </submittedName>
</protein>
<keyword evidence="1" id="KW-0675">Receptor</keyword>
<feature type="non-terminal residue" evidence="1">
    <location>
        <position position="30"/>
    </location>
</feature>
<dbReference type="EMBL" id="EF529305">
    <property type="protein sequence ID" value="ABO85981.1"/>
    <property type="molecule type" value="Genomic_DNA"/>
</dbReference>
<sequence>SCIAVLTEGSAKQSRINVEKLKSIPRGAFD</sequence>
<reference evidence="1" key="2">
    <citation type="submission" date="2007-03" db="EMBL/GenBank/DDBJ databases">
        <authorList>
            <person name="Mardis E.R."/>
        </authorList>
    </citation>
    <scope>NUCLEOTIDE SEQUENCE</scope>
</reference>